<dbReference type="Gene3D" id="3.40.50.150">
    <property type="entry name" value="Vaccinia Virus protein VP39"/>
    <property type="match status" value="1"/>
</dbReference>
<evidence type="ECO:0000313" key="3">
    <source>
        <dbReference type="Proteomes" id="UP000781932"/>
    </source>
</evidence>
<evidence type="ECO:0000256" key="1">
    <source>
        <dbReference type="ARBA" id="ARBA00038158"/>
    </source>
</evidence>
<comment type="similarity">
    <text evidence="1">Belongs to the methyltransferase superfamily. LaeA methyltransferase family.</text>
</comment>
<protein>
    <submittedName>
        <fullName evidence="2">Methyltransferase domain-containing protein</fullName>
    </submittedName>
</protein>
<reference evidence="2" key="2">
    <citation type="submission" date="2020-11" db="EMBL/GenBank/DDBJ databases">
        <title>Whole genome sequencing of Colletotrichum sp.</title>
        <authorList>
            <person name="Li H."/>
        </authorList>
    </citation>
    <scope>NUCLEOTIDE SEQUENCE</scope>
    <source>
        <strain evidence="2">CkLH20</strain>
    </source>
</reference>
<reference evidence="2" key="1">
    <citation type="submission" date="2020-03" db="EMBL/GenBank/DDBJ databases">
        <authorList>
            <person name="He L."/>
        </authorList>
    </citation>
    <scope>NUCLEOTIDE SEQUENCE</scope>
    <source>
        <strain evidence="2">CkLH20</strain>
    </source>
</reference>
<keyword evidence="2" id="KW-0489">Methyltransferase</keyword>
<dbReference type="OrthoDB" id="2013972at2759"/>
<dbReference type="Pfam" id="PF13489">
    <property type="entry name" value="Methyltransf_23"/>
    <property type="match status" value="1"/>
</dbReference>
<proteinExistence type="inferred from homology"/>
<gene>
    <name evidence="2" type="ORF">CkaCkLH20_05344</name>
</gene>
<dbReference type="Proteomes" id="UP000781932">
    <property type="component" value="Unassembled WGS sequence"/>
</dbReference>
<dbReference type="AlphaFoldDB" id="A0A9P6LKT5"/>
<dbReference type="PANTHER" id="PTHR43591:SF10">
    <property type="entry name" value="ABC TRANSMEMBRANE TYPE-1 DOMAIN-CONTAINING PROTEIN-RELATED"/>
    <property type="match status" value="1"/>
</dbReference>
<accession>A0A9P6LKT5</accession>
<keyword evidence="2" id="KW-0808">Transferase</keyword>
<evidence type="ECO:0000313" key="2">
    <source>
        <dbReference type="EMBL" id="KAF9877078.1"/>
    </source>
</evidence>
<dbReference type="EMBL" id="JAATWM020000015">
    <property type="protein sequence ID" value="KAF9877078.1"/>
    <property type="molecule type" value="Genomic_DNA"/>
</dbReference>
<dbReference type="SUPFAM" id="SSF53335">
    <property type="entry name" value="S-adenosyl-L-methionine-dependent methyltransferases"/>
    <property type="match status" value="1"/>
</dbReference>
<sequence length="408" mass="46565">MFETGDEEFTFVVLPFSIGVFGTFDTNVYVSVNGRLSLYGANYAHTNYQLPDTYLPSVSMLAYYDDLNLTSSNHIVAYQVLGSVSGSRNVTFEWVTEHWQFRNQVYHFTATFEEAQPGIVTYRYYTISDKGRSATVGAQNLLRRNQPKFTQYTFDTPNSVRDRTFVRLNTTGAGSFTTGAVEMADVFPNAEIIGNDLSAIQPSWVPPNVKFEIDDVESSWVGTKKFDYIFVRHMLVAIADWPKLVKNVYKHLDPGGWAEFQDLNSEYYSDDGTYTEEHATRKWNKQFVDACEAMGRTGCPGLKLQDWVKDAGFQRITHQRFKCPVGPWARDPHHREVGMLNLIQTLDGLEAFSLKLFCDVLGKTKEEVLVMLTKVRSEVKSNTFHAMFDHHVVYGQKPEDIEDEQADE</sequence>
<name>A0A9P6LKT5_9PEZI</name>
<dbReference type="InterPro" id="IPR029063">
    <property type="entry name" value="SAM-dependent_MTases_sf"/>
</dbReference>
<dbReference type="RefSeq" id="XP_038746539.1">
    <property type="nucleotide sequence ID" value="XM_038888063.1"/>
</dbReference>
<dbReference type="GO" id="GO:0008168">
    <property type="term" value="F:methyltransferase activity"/>
    <property type="evidence" value="ECO:0007669"/>
    <property type="project" value="UniProtKB-KW"/>
</dbReference>
<dbReference type="PANTHER" id="PTHR43591">
    <property type="entry name" value="METHYLTRANSFERASE"/>
    <property type="match status" value="1"/>
</dbReference>
<comment type="caution">
    <text evidence="2">The sequence shown here is derived from an EMBL/GenBank/DDBJ whole genome shotgun (WGS) entry which is preliminary data.</text>
</comment>
<dbReference type="GO" id="GO:0032259">
    <property type="term" value="P:methylation"/>
    <property type="evidence" value="ECO:0007669"/>
    <property type="project" value="UniProtKB-KW"/>
</dbReference>
<dbReference type="GeneID" id="62161137"/>
<organism evidence="2 3">
    <name type="scientific">Colletotrichum karsti</name>
    <dbReference type="NCBI Taxonomy" id="1095194"/>
    <lineage>
        <taxon>Eukaryota</taxon>
        <taxon>Fungi</taxon>
        <taxon>Dikarya</taxon>
        <taxon>Ascomycota</taxon>
        <taxon>Pezizomycotina</taxon>
        <taxon>Sordariomycetes</taxon>
        <taxon>Hypocreomycetidae</taxon>
        <taxon>Glomerellales</taxon>
        <taxon>Glomerellaceae</taxon>
        <taxon>Colletotrichum</taxon>
        <taxon>Colletotrichum boninense species complex</taxon>
    </lineage>
</organism>
<keyword evidence="3" id="KW-1185">Reference proteome</keyword>